<dbReference type="InParanoid" id="A0A395JPE2"/>
<proteinExistence type="predicted"/>
<dbReference type="SUPFAM" id="SSF56349">
    <property type="entry name" value="DNA breaking-rejoining enzymes"/>
    <property type="match status" value="1"/>
</dbReference>
<dbReference type="Pfam" id="PF00589">
    <property type="entry name" value="Phage_integrase"/>
    <property type="match status" value="1"/>
</dbReference>
<dbReference type="Gene3D" id="1.10.443.10">
    <property type="entry name" value="Intergrase catalytic core"/>
    <property type="match status" value="1"/>
</dbReference>
<organism evidence="5 6">
    <name type="scientific">Arenicella xantha</name>
    <dbReference type="NCBI Taxonomy" id="644221"/>
    <lineage>
        <taxon>Bacteria</taxon>
        <taxon>Pseudomonadati</taxon>
        <taxon>Pseudomonadota</taxon>
        <taxon>Gammaproteobacteria</taxon>
        <taxon>Arenicellales</taxon>
        <taxon>Arenicellaceae</taxon>
        <taxon>Arenicella</taxon>
    </lineage>
</organism>
<dbReference type="PANTHER" id="PTHR30349">
    <property type="entry name" value="PHAGE INTEGRASE-RELATED"/>
    <property type="match status" value="1"/>
</dbReference>
<evidence type="ECO:0000259" key="4">
    <source>
        <dbReference type="PROSITE" id="PS51898"/>
    </source>
</evidence>
<dbReference type="EMBL" id="QNRT01000001">
    <property type="protein sequence ID" value="RBP53213.1"/>
    <property type="molecule type" value="Genomic_DNA"/>
</dbReference>
<feature type="compositionally biased region" description="Basic and acidic residues" evidence="3">
    <location>
        <begin position="11"/>
        <end position="21"/>
    </location>
</feature>
<dbReference type="InterPro" id="IPR011010">
    <property type="entry name" value="DNA_brk_join_enz"/>
</dbReference>
<dbReference type="PANTHER" id="PTHR30349:SF94">
    <property type="entry name" value="INTEGRASE_RECOMBINASE HI_1414-RELATED"/>
    <property type="match status" value="1"/>
</dbReference>
<dbReference type="PROSITE" id="PS51898">
    <property type="entry name" value="TYR_RECOMBINASE"/>
    <property type="match status" value="1"/>
</dbReference>
<accession>A0A395JPE2</accession>
<feature type="region of interest" description="Disordered" evidence="3">
    <location>
        <begin position="1"/>
        <end position="26"/>
    </location>
</feature>
<comment type="caution">
    <text evidence="5">The sequence shown here is derived from an EMBL/GenBank/DDBJ whole genome shotgun (WGS) entry which is preliminary data.</text>
</comment>
<gene>
    <name evidence="5" type="ORF">DFR28_101598</name>
</gene>
<evidence type="ECO:0000256" key="2">
    <source>
        <dbReference type="ARBA" id="ARBA00023172"/>
    </source>
</evidence>
<keyword evidence="2" id="KW-0233">DNA recombination</keyword>
<dbReference type="AlphaFoldDB" id="A0A395JPE2"/>
<reference evidence="5 6" key="1">
    <citation type="submission" date="2018-06" db="EMBL/GenBank/DDBJ databases">
        <title>Genomic Encyclopedia of Type Strains, Phase IV (KMG-IV): sequencing the most valuable type-strain genomes for metagenomic binning, comparative biology and taxonomic classification.</title>
        <authorList>
            <person name="Goeker M."/>
        </authorList>
    </citation>
    <scope>NUCLEOTIDE SEQUENCE [LARGE SCALE GENOMIC DNA]</scope>
    <source>
        <strain evidence="5 6">DSM 24032</strain>
    </source>
</reference>
<dbReference type="GO" id="GO:0015074">
    <property type="term" value="P:DNA integration"/>
    <property type="evidence" value="ECO:0007669"/>
    <property type="project" value="UniProtKB-KW"/>
</dbReference>
<evidence type="ECO:0000313" key="5">
    <source>
        <dbReference type="EMBL" id="RBP53213.1"/>
    </source>
</evidence>
<dbReference type="CDD" id="cd00796">
    <property type="entry name" value="INT_Rci_Hp1_C"/>
    <property type="match status" value="1"/>
</dbReference>
<name>A0A395JPE2_9GAMM</name>
<feature type="domain" description="Tyr recombinase" evidence="4">
    <location>
        <begin position="15"/>
        <end position="194"/>
    </location>
</feature>
<keyword evidence="6" id="KW-1185">Reference proteome</keyword>
<dbReference type="InterPro" id="IPR050090">
    <property type="entry name" value="Tyrosine_recombinase_XerCD"/>
</dbReference>
<evidence type="ECO:0000256" key="3">
    <source>
        <dbReference type="SAM" id="MobiDB-lite"/>
    </source>
</evidence>
<dbReference type="InterPro" id="IPR002104">
    <property type="entry name" value="Integrase_catalytic"/>
</dbReference>
<dbReference type="FunCoup" id="A0A395JPE2">
    <property type="interactions" value="63"/>
</dbReference>
<evidence type="ECO:0000313" key="6">
    <source>
        <dbReference type="Proteomes" id="UP000253083"/>
    </source>
</evidence>
<dbReference type="GO" id="GO:0006310">
    <property type="term" value="P:DNA recombination"/>
    <property type="evidence" value="ECO:0007669"/>
    <property type="project" value="UniProtKB-KW"/>
</dbReference>
<dbReference type="Proteomes" id="UP000253083">
    <property type="component" value="Unassembled WGS sequence"/>
</dbReference>
<dbReference type="GO" id="GO:0003677">
    <property type="term" value="F:DNA binding"/>
    <property type="evidence" value="ECO:0007669"/>
    <property type="project" value="InterPro"/>
</dbReference>
<keyword evidence="1" id="KW-0229">DNA integration</keyword>
<evidence type="ECO:0000256" key="1">
    <source>
        <dbReference type="ARBA" id="ARBA00022908"/>
    </source>
</evidence>
<dbReference type="InterPro" id="IPR013762">
    <property type="entry name" value="Integrase-like_cat_sf"/>
</dbReference>
<sequence length="196" mass="22384">MNPVSNVRKPKAGEGRNRRLEGDEEERPIAACNAHPNPFLGWIVRLALYTGMRRGEIINLTRKDINMSKRTITLKDTKNHSIRTVPLTEKAHKTLREALKFKISPADTKQIFNGGHECTGERKPYTINRVCSQALKRAEIENLKFHDLCHEATSRFVEAGLSDQQVASITGHKSMQMLRRYTHLRSEDLVSQIKNI</sequence>
<protein>
    <submittedName>
        <fullName evidence="5">Phage integrase family protein</fullName>
    </submittedName>
</protein>